<reference evidence="1 2" key="1">
    <citation type="submission" date="2014-11" db="EMBL/GenBank/DDBJ databases">
        <authorList>
            <person name="Fedida A."/>
            <person name="Lindell D."/>
        </authorList>
    </citation>
    <scope>NUCLEOTIDE SEQUENCE [LARGE SCALE GENOMIC DNA]</scope>
</reference>
<dbReference type="OrthoDB" id="27124at10239"/>
<organism evidence="1 2">
    <name type="scientific">Cyanophage P-TIM40</name>
    <dbReference type="NCBI Taxonomy" id="1589733"/>
    <lineage>
        <taxon>Viruses</taxon>
        <taxon>Duplodnaviria</taxon>
        <taxon>Heunggongvirae</taxon>
        <taxon>Uroviricota</taxon>
        <taxon>Caudoviricetes</taxon>
        <taxon>Pantevenvirales</taxon>
        <taxon>Kyanoviridae</taxon>
        <taxon>Libanvirus</taxon>
        <taxon>Libanvirus ptim40</taxon>
    </lineage>
</organism>
<dbReference type="Pfam" id="PF24835">
    <property type="entry name" value="DUF7717"/>
    <property type="match status" value="1"/>
</dbReference>
<sequence>MTQTKVIGESVKQTNKTFIKHYTEGYCDALTENLKLYTIDMYKRPTFGGELRSTPSQYQLDRLAEIENGTAKLDIFRAIEGKKYFKVVSCEWDEKRQEYRDRSVVTFIDKNTGDVYKAASWKSPAKHVRYTFQNPEHIKILLDPKKVDWAGGHLYMR</sequence>
<evidence type="ECO:0000313" key="2">
    <source>
        <dbReference type="Proteomes" id="UP000032135"/>
    </source>
</evidence>
<accession>A0A0C5ADW7</accession>
<dbReference type="InterPro" id="IPR056134">
    <property type="entry name" value="DUF7717"/>
</dbReference>
<proteinExistence type="predicted"/>
<dbReference type="Proteomes" id="UP000032135">
    <property type="component" value="Segment"/>
</dbReference>
<protein>
    <submittedName>
        <fullName evidence="1">Uncharacterized protein</fullName>
    </submittedName>
</protein>
<keyword evidence="2" id="KW-1185">Reference proteome</keyword>
<dbReference type="GeneID" id="26516625"/>
<evidence type="ECO:0000313" key="1">
    <source>
        <dbReference type="EMBL" id="AJK27507.1"/>
    </source>
</evidence>
<dbReference type="EMBL" id="KP211958">
    <property type="protein sequence ID" value="AJK27507.1"/>
    <property type="molecule type" value="Genomic_DNA"/>
</dbReference>
<gene>
    <name evidence="1" type="ORF">PTIM40_80</name>
</gene>
<name>A0A0C5ADW7_9CAUD</name>
<dbReference type="KEGG" id="vg:26516625"/>
<dbReference type="RefSeq" id="YP_009188155.1">
    <property type="nucleotide sequence ID" value="NC_028663.1"/>
</dbReference>